<reference evidence="8" key="2">
    <citation type="submission" date="2016-11" db="EMBL/GenBank/DDBJ databases">
        <authorList>
            <person name="Jaros S."/>
            <person name="Januszkiewicz K."/>
            <person name="Wedrychowicz H."/>
        </authorList>
    </citation>
    <scope>NUCLEOTIDE SEQUENCE [LARGE SCALE GENOMIC DNA]</scope>
    <source>
        <strain evidence="8">DX253</strain>
    </source>
</reference>
<feature type="transmembrane region" description="Helical" evidence="5">
    <location>
        <begin position="186"/>
        <end position="207"/>
    </location>
</feature>
<gene>
    <name evidence="8" type="ORF">SAMN05444342_2758</name>
    <name evidence="7" type="ORF">ZOD2009_20392</name>
</gene>
<reference evidence="10" key="3">
    <citation type="submission" date="2016-11" db="EMBL/GenBank/DDBJ databases">
        <authorList>
            <person name="Varghese N."/>
            <person name="Submissions S."/>
        </authorList>
    </citation>
    <scope>NUCLEOTIDE SEQUENCE [LARGE SCALE GENOMIC DNA]</scope>
    <source>
        <strain evidence="10">DX253</strain>
    </source>
</reference>
<keyword evidence="4 7" id="KW-0418">Kinase</keyword>
<feature type="transmembrane region" description="Helical" evidence="5">
    <location>
        <begin position="97"/>
        <end position="113"/>
    </location>
</feature>
<dbReference type="PANTHER" id="PTHR42878">
    <property type="entry name" value="TWO-COMPONENT HISTIDINE KINASE"/>
    <property type="match status" value="1"/>
</dbReference>
<dbReference type="Proteomes" id="UP000184203">
    <property type="component" value="Unassembled WGS sequence"/>
</dbReference>
<dbReference type="EMBL" id="FRAN01000004">
    <property type="protein sequence ID" value="SHL01950.1"/>
    <property type="molecule type" value="Genomic_DNA"/>
</dbReference>
<comment type="catalytic activity">
    <reaction evidence="1">
        <text>ATP + protein L-histidine = ADP + protein N-phospho-L-histidine.</text>
        <dbReference type="EC" id="2.7.13.3"/>
    </reaction>
</comment>
<dbReference type="GO" id="GO:0030295">
    <property type="term" value="F:protein kinase activator activity"/>
    <property type="evidence" value="ECO:0007669"/>
    <property type="project" value="TreeGrafter"/>
</dbReference>
<dbReference type="GO" id="GO:0004673">
    <property type="term" value="F:protein histidine kinase activity"/>
    <property type="evidence" value="ECO:0007669"/>
    <property type="project" value="UniProtKB-EC"/>
</dbReference>
<dbReference type="InterPro" id="IPR005467">
    <property type="entry name" value="His_kinase_dom"/>
</dbReference>
<sequence length="540" mass="57866">MTDASVLVAGVGAIGLFAVATAMAVRHRKLPGADAFVFLLLALVSMTGFVVLGRTGVLSTELALGGLIICWMVASVIWAVFAFEYTGRGPTMTGRQVAGLLLLPAFVWVNAVVRNSLSGPFKSASFAFGSVVLLATISVGGFGVFLVLQSAISYDDLPSDRALVLTAFGASITLLALPASLETARFEVITDVVLLGAVAISAAAVLVQRNYQLFESGPSTGHLARKTVLDQLSASVCVVGREGRLLDANREATRTFDIETKNAIGQSVDEVLGVALDVPTGEVISLETVDGRREFEVSRSSLTERHGTHIGHVYLFRDVTEQRTHEQRLEVLNRVLRHNLRNELDAVRAFAETLGDDGPMETPTVAARIRDVSRELVHLGTTVERAERLLARETLDREPVDVDALVRSVASDVARTYPDGELTISTPDDGIDARTDREILEATLAEVVDNALKHTGTVDPSVTILVRRADESVVIEVRDNGPAIPDHERAVLLDGEETPLQHGSGLGLWLVYWGVSRLGADISIGENDPSGSVVTIRIPT</sequence>
<accession>E7QZ71</accession>
<organism evidence="7 9">
    <name type="scientific">Haladaptatus paucihalophilus DX253</name>
    <dbReference type="NCBI Taxonomy" id="797209"/>
    <lineage>
        <taxon>Archaea</taxon>
        <taxon>Methanobacteriati</taxon>
        <taxon>Methanobacteriota</taxon>
        <taxon>Stenosarchaea group</taxon>
        <taxon>Halobacteria</taxon>
        <taxon>Halobacteriales</taxon>
        <taxon>Haladaptataceae</taxon>
        <taxon>Haladaptatus</taxon>
    </lineage>
</organism>
<evidence type="ECO:0000256" key="1">
    <source>
        <dbReference type="ARBA" id="ARBA00000085"/>
    </source>
</evidence>
<dbReference type="STRING" id="797209.GCA_000376445_03551"/>
<dbReference type="InterPro" id="IPR050351">
    <property type="entry name" value="BphY/WalK/GraS-like"/>
</dbReference>
<evidence type="ECO:0000256" key="2">
    <source>
        <dbReference type="ARBA" id="ARBA00012438"/>
    </source>
</evidence>
<dbReference type="InterPro" id="IPR003594">
    <property type="entry name" value="HATPase_dom"/>
</dbReference>
<feature type="transmembrane region" description="Helical" evidence="5">
    <location>
        <begin position="37"/>
        <end position="57"/>
    </location>
</feature>
<evidence type="ECO:0000256" key="5">
    <source>
        <dbReference type="SAM" id="Phobius"/>
    </source>
</evidence>
<dbReference type="SUPFAM" id="SSF55785">
    <property type="entry name" value="PYP-like sensor domain (PAS domain)"/>
    <property type="match status" value="1"/>
</dbReference>
<name>E7QZ71_HALPU</name>
<dbReference type="PANTHER" id="PTHR42878:SF14">
    <property type="entry name" value="OSMOLARITY TWO-COMPONENT SYSTEM PROTEIN SSK1"/>
    <property type="match status" value="1"/>
</dbReference>
<feature type="transmembrane region" description="Helical" evidence="5">
    <location>
        <begin position="6"/>
        <end position="25"/>
    </location>
</feature>
<feature type="transmembrane region" description="Helical" evidence="5">
    <location>
        <begin position="125"/>
        <end position="148"/>
    </location>
</feature>
<dbReference type="Gene3D" id="3.30.450.20">
    <property type="entry name" value="PAS domain"/>
    <property type="match status" value="1"/>
</dbReference>
<dbReference type="OrthoDB" id="3369at2157"/>
<proteinExistence type="predicted"/>
<dbReference type="RefSeq" id="WP_007983016.1">
    <property type="nucleotide sequence ID" value="NZ_AEMG01000029.1"/>
</dbReference>
<dbReference type="AlphaFoldDB" id="E7QZ71"/>
<dbReference type="Proteomes" id="UP000003751">
    <property type="component" value="Unassembled WGS sequence"/>
</dbReference>
<keyword evidence="10" id="KW-1185">Reference proteome</keyword>
<dbReference type="Pfam" id="PF08448">
    <property type="entry name" value="PAS_4"/>
    <property type="match status" value="1"/>
</dbReference>
<keyword evidence="5" id="KW-1133">Transmembrane helix</keyword>
<dbReference type="InterPro" id="IPR013656">
    <property type="entry name" value="PAS_4"/>
</dbReference>
<evidence type="ECO:0000313" key="9">
    <source>
        <dbReference type="Proteomes" id="UP000003751"/>
    </source>
</evidence>
<feature type="transmembrane region" description="Helical" evidence="5">
    <location>
        <begin position="160"/>
        <end position="180"/>
    </location>
</feature>
<dbReference type="SMART" id="SM00387">
    <property type="entry name" value="HATPase_c"/>
    <property type="match status" value="1"/>
</dbReference>
<evidence type="ECO:0000313" key="8">
    <source>
        <dbReference type="EMBL" id="SHL01950.1"/>
    </source>
</evidence>
<keyword evidence="5" id="KW-0472">Membrane</keyword>
<dbReference type="PRINTS" id="PR00344">
    <property type="entry name" value="BCTRLSENSOR"/>
</dbReference>
<feature type="domain" description="Histidine kinase" evidence="6">
    <location>
        <begin position="335"/>
        <end position="540"/>
    </location>
</feature>
<dbReference type="InterPro" id="IPR035965">
    <property type="entry name" value="PAS-like_dom_sf"/>
</dbReference>
<reference evidence="7 9" key="1">
    <citation type="journal article" date="2014" name="ISME J.">
        <title>Trehalose/2-sulfotrehalose biosynthesis and glycine-betaine uptake are widely spread mechanisms for osmoadaptation in the Halobacteriales.</title>
        <authorList>
            <person name="Youssef N.H."/>
            <person name="Savage-Ashlock K.N."/>
            <person name="McCully A.L."/>
            <person name="Luedtke B."/>
            <person name="Shaw E.I."/>
            <person name="Hoff W.D."/>
            <person name="Elshahed M.S."/>
        </authorList>
    </citation>
    <scope>NUCLEOTIDE SEQUENCE [LARGE SCALE GENOMIC DNA]</scope>
    <source>
        <strain evidence="7 9">DX253</strain>
    </source>
</reference>
<evidence type="ECO:0000313" key="10">
    <source>
        <dbReference type="Proteomes" id="UP000184203"/>
    </source>
</evidence>
<evidence type="ECO:0000256" key="4">
    <source>
        <dbReference type="ARBA" id="ARBA00022777"/>
    </source>
</evidence>
<dbReference type="GO" id="GO:0007234">
    <property type="term" value="P:osmosensory signaling via phosphorelay pathway"/>
    <property type="evidence" value="ECO:0007669"/>
    <property type="project" value="TreeGrafter"/>
</dbReference>
<dbReference type="InterPro" id="IPR004358">
    <property type="entry name" value="Sig_transdc_His_kin-like_C"/>
</dbReference>
<evidence type="ECO:0000256" key="3">
    <source>
        <dbReference type="ARBA" id="ARBA00022679"/>
    </source>
</evidence>
<dbReference type="Pfam" id="PF02518">
    <property type="entry name" value="HATPase_c"/>
    <property type="match status" value="1"/>
</dbReference>
<evidence type="ECO:0000259" key="6">
    <source>
        <dbReference type="PROSITE" id="PS50109"/>
    </source>
</evidence>
<keyword evidence="5" id="KW-0812">Transmembrane</keyword>
<dbReference type="EMBL" id="AEMG01000029">
    <property type="protein sequence ID" value="EFW89992.1"/>
    <property type="molecule type" value="Genomic_DNA"/>
</dbReference>
<evidence type="ECO:0000313" key="7">
    <source>
        <dbReference type="EMBL" id="EFW89992.1"/>
    </source>
</evidence>
<dbReference type="GO" id="GO:0000156">
    <property type="term" value="F:phosphorelay response regulator activity"/>
    <property type="evidence" value="ECO:0007669"/>
    <property type="project" value="TreeGrafter"/>
</dbReference>
<dbReference type="PROSITE" id="PS50109">
    <property type="entry name" value="HIS_KIN"/>
    <property type="match status" value="1"/>
</dbReference>
<dbReference type="SUPFAM" id="SSF55874">
    <property type="entry name" value="ATPase domain of HSP90 chaperone/DNA topoisomerase II/histidine kinase"/>
    <property type="match status" value="1"/>
</dbReference>
<dbReference type="PATRIC" id="fig|797209.4.peg.3991"/>
<feature type="transmembrane region" description="Helical" evidence="5">
    <location>
        <begin position="63"/>
        <end position="85"/>
    </location>
</feature>
<dbReference type="InterPro" id="IPR036890">
    <property type="entry name" value="HATPase_C_sf"/>
</dbReference>
<dbReference type="EC" id="2.7.13.3" evidence="2"/>
<protein>
    <recommendedName>
        <fullName evidence="2">histidine kinase</fullName>
        <ecNumber evidence="2">2.7.13.3</ecNumber>
    </recommendedName>
</protein>
<dbReference type="Gene3D" id="3.30.565.10">
    <property type="entry name" value="Histidine kinase-like ATPase, C-terminal domain"/>
    <property type="match status" value="1"/>
</dbReference>
<keyword evidence="3" id="KW-0808">Transferase</keyword>
<dbReference type="eggNOG" id="arCOG02327">
    <property type="taxonomic scope" value="Archaea"/>
</dbReference>